<feature type="domain" description="Peptidase M16 N-terminal" evidence="3">
    <location>
        <begin position="469"/>
        <end position="591"/>
    </location>
</feature>
<accession>Q2YZT1</accession>
<dbReference type="GO" id="GO:0004222">
    <property type="term" value="F:metalloendopeptidase activity"/>
    <property type="evidence" value="ECO:0007669"/>
    <property type="project" value="InterPro"/>
</dbReference>
<dbReference type="InterPro" id="IPR011249">
    <property type="entry name" value="Metalloenz_LuxS/M16"/>
</dbReference>
<proteinExistence type="inferred from homology"/>
<dbReference type="GO" id="GO:0046872">
    <property type="term" value="F:metal ion binding"/>
    <property type="evidence" value="ECO:0007669"/>
    <property type="project" value="InterPro"/>
</dbReference>
<keyword evidence="5" id="KW-0645">Protease</keyword>
<dbReference type="InterPro" id="IPR050361">
    <property type="entry name" value="MPP/UQCRC_Complex"/>
</dbReference>
<evidence type="ECO:0000259" key="3">
    <source>
        <dbReference type="Pfam" id="PF00675"/>
    </source>
</evidence>
<gene>
    <name evidence="5" type="primary">pqqL</name>
</gene>
<evidence type="ECO:0000256" key="2">
    <source>
        <dbReference type="RuleBase" id="RU004447"/>
    </source>
</evidence>
<dbReference type="Gene3D" id="3.30.830.10">
    <property type="entry name" value="Metalloenzyme, LuxS/M16 peptidase-like"/>
    <property type="match status" value="4"/>
</dbReference>
<reference evidence="5" key="1">
    <citation type="journal article" date="2005" name="Environ. Microbiol.">
        <title>Lateral gene transfer and phylogenetic assignment of environmental fosmid clones.</title>
        <authorList>
            <person name="Nesbo C.L."/>
            <person name="Boucher Y."/>
            <person name="Dlutek M."/>
            <person name="Doolittle F.W."/>
        </authorList>
    </citation>
    <scope>NUCLEOTIDE SEQUENCE</scope>
</reference>
<dbReference type="InterPro" id="IPR011765">
    <property type="entry name" value="Pept_M16_N"/>
</dbReference>
<feature type="domain" description="Peptidase M16 N-terminal" evidence="3">
    <location>
        <begin position="12"/>
        <end position="158"/>
    </location>
</feature>
<dbReference type="InterPro" id="IPR001431">
    <property type="entry name" value="Pept_M16_Zn_BS"/>
</dbReference>
<organism evidence="5">
    <name type="scientific">uncultured delta proteobacterium</name>
    <dbReference type="NCBI Taxonomy" id="34034"/>
    <lineage>
        <taxon>Bacteria</taxon>
        <taxon>Deltaproteobacteria</taxon>
        <taxon>environmental samples</taxon>
    </lineage>
</organism>
<dbReference type="SUPFAM" id="SSF63411">
    <property type="entry name" value="LuxS/MPP-like metallohydrolase"/>
    <property type="match status" value="4"/>
</dbReference>
<comment type="similarity">
    <text evidence="1 2">Belongs to the peptidase M16 family.</text>
</comment>
<name>Q2YZT1_9DELT</name>
<dbReference type="Pfam" id="PF05193">
    <property type="entry name" value="Peptidase_M16_C"/>
    <property type="match status" value="2"/>
</dbReference>
<feature type="domain" description="Peptidase M16 C-terminal" evidence="4">
    <location>
        <begin position="166"/>
        <end position="340"/>
    </location>
</feature>
<evidence type="ECO:0000259" key="4">
    <source>
        <dbReference type="Pfam" id="PF05193"/>
    </source>
</evidence>
<dbReference type="PROSITE" id="PS00143">
    <property type="entry name" value="INSULINASE"/>
    <property type="match status" value="1"/>
</dbReference>
<keyword evidence="5" id="KW-0378">Hydrolase</keyword>
<dbReference type="InterPro" id="IPR007863">
    <property type="entry name" value="Peptidase_M16_C"/>
</dbReference>
<dbReference type="Pfam" id="PF00675">
    <property type="entry name" value="Peptidase_M16"/>
    <property type="match status" value="2"/>
</dbReference>
<dbReference type="PANTHER" id="PTHR11851">
    <property type="entry name" value="METALLOPROTEASE"/>
    <property type="match status" value="1"/>
</dbReference>
<sequence length="848" mass="96191">MIDLFTLDNGLRVVTLADHLTPIVSIQVWFGYGSANETDRESGLSHLIEHMIFKGTHNRKNSEIAGAVESLGGDINAFTSFDHTVYYINISGRHFVKAMEILADAVQNAIFDQVDLEREKMVVIEEIRRGMDMPETRLMQSLFKTAFKNHPYGRPILGLEEHIHSFKREDILAYMDKWHNPLNTVISIAGNFNPEQAKETIAELFGMWNKKSAYIRAEQGEPLTLSPRIKILDFNSRQSMLAIGFPSIRSGDLDVAALDCISFILSADDSSRLQIKLKEGKKLLQKAEIQIFTPRDPGLIILKIFISENNIRELIPNLRYEIENLRQHPVSEEELKTAKYNLRAGMLRGRKTIDDQAGRLGFFLLELQEVNFEKSYLKKLEELNIEDIQKAAQKYLAPEHVSISLIMPMGYDNPITSEEFVDLWEKTLPISPNFIHKNKSLTQKTVLKNGITILTKINKRVPLFSICALFKGGQLTEQPWEQGISSFTAQLMTKGTKKNNPVAFLRDISSISAEFSSFSGRNTIGVNGEFLSGDWRKALDIIADILLEPAFDEKEINKLIPFYLSDIKYQKEHLGPYTIQLLYKHLFKGHPYSFNQLGAEETIGILKQEDVIAYYKKIAHPENLAIAVTGDIIHEEIIKRFDRLFSNFTGGDFNTFPYPTSARLEKNINIYKQRDITQSHIAIGYHSAPLDNPDRHAINIISSAFNGQGGRLFPLRDKHGVAYTVNAFSMAGVGTGSFIFYIACAPESTDMSIDFLYREIKNMIKNGLSQKELERAKEYFIGNYEMSLETNGSKSMQMAINELYGLGYDFSKTFINHIKSVSVDDVLETAKKYFDVPGHVRVVVGKNT</sequence>
<evidence type="ECO:0000313" key="5">
    <source>
        <dbReference type="EMBL" id="CAI78617.1"/>
    </source>
</evidence>
<dbReference type="PANTHER" id="PTHR11851:SF49">
    <property type="entry name" value="MITOCHONDRIAL-PROCESSING PEPTIDASE SUBUNIT ALPHA"/>
    <property type="match status" value="1"/>
</dbReference>
<protein>
    <submittedName>
        <fullName evidence="5">Zinc protease</fullName>
    </submittedName>
</protein>
<dbReference type="EMBL" id="AJ937767">
    <property type="protein sequence ID" value="CAI78617.1"/>
    <property type="molecule type" value="Genomic_DNA"/>
</dbReference>
<evidence type="ECO:0000256" key="1">
    <source>
        <dbReference type="ARBA" id="ARBA00007261"/>
    </source>
</evidence>
<feature type="domain" description="Peptidase M16 C-terminal" evidence="4">
    <location>
        <begin position="608"/>
        <end position="778"/>
    </location>
</feature>
<dbReference type="AlphaFoldDB" id="Q2YZT1"/>
<dbReference type="GO" id="GO:0006508">
    <property type="term" value="P:proteolysis"/>
    <property type="evidence" value="ECO:0007669"/>
    <property type="project" value="UniProtKB-KW"/>
</dbReference>